<evidence type="ECO:0000313" key="1">
    <source>
        <dbReference type="EMBL" id="KAJ7763149.1"/>
    </source>
</evidence>
<keyword evidence="2" id="KW-1185">Reference proteome</keyword>
<proteinExistence type="predicted"/>
<dbReference type="SUPFAM" id="SSF56784">
    <property type="entry name" value="HAD-like"/>
    <property type="match status" value="1"/>
</dbReference>
<evidence type="ECO:0000313" key="2">
    <source>
        <dbReference type="Proteomes" id="UP001215280"/>
    </source>
</evidence>
<protein>
    <submittedName>
        <fullName evidence="1">Uncharacterized protein</fullName>
    </submittedName>
</protein>
<gene>
    <name evidence="1" type="ORF">DFH07DRAFT_812910</name>
</gene>
<dbReference type="AlphaFoldDB" id="A0AAD7NJP3"/>
<dbReference type="InterPro" id="IPR036412">
    <property type="entry name" value="HAD-like_sf"/>
</dbReference>
<name>A0AAD7NJP3_9AGAR</name>
<dbReference type="EMBL" id="JARJLG010000041">
    <property type="protein sequence ID" value="KAJ7763149.1"/>
    <property type="molecule type" value="Genomic_DNA"/>
</dbReference>
<sequence>MRHLSLEPEKCAMVASHPWDLRAAAGAGTRTIYIRRPAEVPVDLKPKSGRRI</sequence>
<organism evidence="1 2">
    <name type="scientific">Mycena maculata</name>
    <dbReference type="NCBI Taxonomy" id="230809"/>
    <lineage>
        <taxon>Eukaryota</taxon>
        <taxon>Fungi</taxon>
        <taxon>Dikarya</taxon>
        <taxon>Basidiomycota</taxon>
        <taxon>Agaricomycotina</taxon>
        <taxon>Agaricomycetes</taxon>
        <taxon>Agaricomycetidae</taxon>
        <taxon>Agaricales</taxon>
        <taxon>Marasmiineae</taxon>
        <taxon>Mycenaceae</taxon>
        <taxon>Mycena</taxon>
    </lineage>
</organism>
<dbReference type="Proteomes" id="UP001215280">
    <property type="component" value="Unassembled WGS sequence"/>
</dbReference>
<dbReference type="Gene3D" id="3.40.50.1000">
    <property type="entry name" value="HAD superfamily/HAD-like"/>
    <property type="match status" value="1"/>
</dbReference>
<dbReference type="InterPro" id="IPR023214">
    <property type="entry name" value="HAD_sf"/>
</dbReference>
<accession>A0AAD7NJP3</accession>
<comment type="caution">
    <text evidence="1">The sequence shown here is derived from an EMBL/GenBank/DDBJ whole genome shotgun (WGS) entry which is preliminary data.</text>
</comment>
<reference evidence="1" key="1">
    <citation type="submission" date="2023-03" db="EMBL/GenBank/DDBJ databases">
        <title>Massive genome expansion in bonnet fungi (Mycena s.s.) driven by repeated elements and novel gene families across ecological guilds.</title>
        <authorList>
            <consortium name="Lawrence Berkeley National Laboratory"/>
            <person name="Harder C.B."/>
            <person name="Miyauchi S."/>
            <person name="Viragh M."/>
            <person name="Kuo A."/>
            <person name="Thoen E."/>
            <person name="Andreopoulos B."/>
            <person name="Lu D."/>
            <person name="Skrede I."/>
            <person name="Drula E."/>
            <person name="Henrissat B."/>
            <person name="Morin E."/>
            <person name="Kohler A."/>
            <person name="Barry K."/>
            <person name="LaButti K."/>
            <person name="Morin E."/>
            <person name="Salamov A."/>
            <person name="Lipzen A."/>
            <person name="Mereny Z."/>
            <person name="Hegedus B."/>
            <person name="Baldrian P."/>
            <person name="Stursova M."/>
            <person name="Weitz H."/>
            <person name="Taylor A."/>
            <person name="Grigoriev I.V."/>
            <person name="Nagy L.G."/>
            <person name="Martin F."/>
            <person name="Kauserud H."/>
        </authorList>
    </citation>
    <scope>NUCLEOTIDE SEQUENCE</scope>
    <source>
        <strain evidence="1">CBHHK188m</strain>
    </source>
</reference>